<dbReference type="GO" id="GO:0032991">
    <property type="term" value="C:protein-containing complex"/>
    <property type="evidence" value="ECO:0007669"/>
    <property type="project" value="TreeGrafter"/>
</dbReference>
<name>A0A814KNH6_9BILA</name>
<evidence type="ECO:0000313" key="9">
    <source>
        <dbReference type="EMBL" id="CAF1054423.1"/>
    </source>
</evidence>
<protein>
    <recommendedName>
        <fullName evidence="8">EGF-like domain-containing protein</fullName>
    </recommendedName>
</protein>
<dbReference type="PROSITE" id="PS00022">
    <property type="entry name" value="EGF_1"/>
    <property type="match status" value="2"/>
</dbReference>
<feature type="disulfide bond" evidence="5">
    <location>
        <begin position="194"/>
        <end position="204"/>
    </location>
</feature>
<dbReference type="PROSITE" id="PS50026">
    <property type="entry name" value="EGF_3"/>
    <property type="match status" value="3"/>
</dbReference>
<dbReference type="PANTHER" id="PTHR24049:SF22">
    <property type="entry name" value="DROSOPHILA CRUMBS HOMOLOG"/>
    <property type="match status" value="1"/>
</dbReference>
<dbReference type="GO" id="GO:0045197">
    <property type="term" value="P:establishment or maintenance of epithelial cell apical/basal polarity"/>
    <property type="evidence" value="ECO:0007669"/>
    <property type="project" value="TreeGrafter"/>
</dbReference>
<dbReference type="Pfam" id="PF00008">
    <property type="entry name" value="EGF"/>
    <property type="match status" value="1"/>
</dbReference>
<comment type="caution">
    <text evidence="9">The sequence shown here is derived from an EMBL/GenBank/DDBJ whole genome shotgun (WGS) entry which is preliminary data.</text>
</comment>
<keyword evidence="7" id="KW-0472">Membrane</keyword>
<evidence type="ECO:0000256" key="4">
    <source>
        <dbReference type="ARBA" id="ARBA00023157"/>
    </source>
</evidence>
<keyword evidence="3" id="KW-0677">Repeat</keyword>
<dbReference type="GO" id="GO:0007157">
    <property type="term" value="P:heterophilic cell-cell adhesion via plasma membrane cell adhesion molecules"/>
    <property type="evidence" value="ECO:0007669"/>
    <property type="project" value="TreeGrafter"/>
</dbReference>
<keyword evidence="7" id="KW-1133">Transmembrane helix</keyword>
<evidence type="ECO:0000256" key="1">
    <source>
        <dbReference type="ARBA" id="ARBA00022536"/>
    </source>
</evidence>
<gene>
    <name evidence="9" type="ORF">OXX778_LOCUS18983</name>
</gene>
<organism evidence="9 10">
    <name type="scientific">Brachionus calyciflorus</name>
    <dbReference type="NCBI Taxonomy" id="104777"/>
    <lineage>
        <taxon>Eukaryota</taxon>
        <taxon>Metazoa</taxon>
        <taxon>Spiralia</taxon>
        <taxon>Gnathifera</taxon>
        <taxon>Rotifera</taxon>
        <taxon>Eurotatoria</taxon>
        <taxon>Monogononta</taxon>
        <taxon>Pseudotrocha</taxon>
        <taxon>Ploima</taxon>
        <taxon>Brachionidae</taxon>
        <taxon>Brachionus</taxon>
    </lineage>
</organism>
<dbReference type="PANTHER" id="PTHR24049">
    <property type="entry name" value="CRUMBS FAMILY MEMBER"/>
    <property type="match status" value="1"/>
</dbReference>
<feature type="domain" description="EGF-like" evidence="8">
    <location>
        <begin position="229"/>
        <end position="270"/>
    </location>
</feature>
<feature type="disulfide bond" evidence="5">
    <location>
        <begin position="198"/>
        <end position="215"/>
    </location>
</feature>
<feature type="transmembrane region" description="Helical" evidence="7">
    <location>
        <begin position="326"/>
        <end position="348"/>
    </location>
</feature>
<keyword evidence="10" id="KW-1185">Reference proteome</keyword>
<proteinExistence type="predicted"/>
<dbReference type="GO" id="GO:0005886">
    <property type="term" value="C:plasma membrane"/>
    <property type="evidence" value="ECO:0007669"/>
    <property type="project" value="TreeGrafter"/>
</dbReference>
<evidence type="ECO:0000256" key="5">
    <source>
        <dbReference type="PROSITE-ProRule" id="PRU00076"/>
    </source>
</evidence>
<feature type="disulfide bond" evidence="5">
    <location>
        <begin position="217"/>
        <end position="226"/>
    </location>
</feature>
<dbReference type="EMBL" id="CAJNOC010005513">
    <property type="protein sequence ID" value="CAF1054423.1"/>
    <property type="molecule type" value="Genomic_DNA"/>
</dbReference>
<evidence type="ECO:0000256" key="7">
    <source>
        <dbReference type="SAM" id="Phobius"/>
    </source>
</evidence>
<sequence>MMSTTITSTTRTSTTTSTTTTSTTTTIITTSTSISQSSSTPTHTTISVATKSILTAFTGISSTTGATITTSSSLITTEITTSLIMDTSRDSSETNLTVVSVNKELNSLTDILDTALDIWETSLIFTDTKTLMISPNSTMMTPRLLSFDSLAFNKAQSSYGITTSTQNILNFKIESVDLNTLVNILSSKSDLTDCLTNCSNNGRCKFDSLLDKFTCDCQENFFGSLCNFDERPCSSSPCLNNGTCSNVKSNNTLNYECQCYGDFYYGRNCELKKDVCSNETCSNNGECYDFNHTPKCKCFSMYSGDKCEIESNELKTIKNVIKTTSIVAFIILFSFYALCLISDVLSLFCEKKSRYLERNQKEIEIPNKDNLNERKKLVYIN</sequence>
<feature type="domain" description="EGF-like" evidence="8">
    <location>
        <begin position="272"/>
        <end position="308"/>
    </location>
</feature>
<evidence type="ECO:0000313" key="10">
    <source>
        <dbReference type="Proteomes" id="UP000663879"/>
    </source>
</evidence>
<comment type="caution">
    <text evidence="5">Lacks conserved residue(s) required for the propagation of feature annotation.</text>
</comment>
<evidence type="ECO:0000256" key="2">
    <source>
        <dbReference type="ARBA" id="ARBA00022729"/>
    </source>
</evidence>
<reference evidence="9" key="1">
    <citation type="submission" date="2021-02" db="EMBL/GenBank/DDBJ databases">
        <authorList>
            <person name="Nowell W R."/>
        </authorList>
    </citation>
    <scope>NUCLEOTIDE SEQUENCE</scope>
    <source>
        <strain evidence="9">Ploen Becks lab</strain>
    </source>
</reference>
<dbReference type="AlphaFoldDB" id="A0A814KNH6"/>
<dbReference type="SUPFAM" id="SSF57196">
    <property type="entry name" value="EGF/Laminin"/>
    <property type="match status" value="3"/>
</dbReference>
<keyword evidence="1 5" id="KW-0245">EGF-like domain</keyword>
<dbReference type="OrthoDB" id="6262482at2759"/>
<evidence type="ECO:0000256" key="3">
    <source>
        <dbReference type="ARBA" id="ARBA00022737"/>
    </source>
</evidence>
<feature type="disulfide bond" evidence="5">
    <location>
        <begin position="298"/>
        <end position="307"/>
    </location>
</feature>
<evidence type="ECO:0000259" key="8">
    <source>
        <dbReference type="PROSITE" id="PS50026"/>
    </source>
</evidence>
<feature type="region of interest" description="Disordered" evidence="6">
    <location>
        <begin position="1"/>
        <end position="21"/>
    </location>
</feature>
<dbReference type="InterPro" id="IPR000742">
    <property type="entry name" value="EGF"/>
</dbReference>
<dbReference type="InterPro" id="IPR051022">
    <property type="entry name" value="Notch_Cell-Fate_Det"/>
</dbReference>
<accession>A0A814KNH6</accession>
<feature type="domain" description="EGF-like" evidence="8">
    <location>
        <begin position="190"/>
        <end position="227"/>
    </location>
</feature>
<dbReference type="Gene3D" id="2.10.25.10">
    <property type="entry name" value="Laminin"/>
    <property type="match status" value="2"/>
</dbReference>
<keyword evidence="7" id="KW-0812">Transmembrane</keyword>
<evidence type="ECO:0000256" key="6">
    <source>
        <dbReference type="SAM" id="MobiDB-lite"/>
    </source>
</evidence>
<keyword evidence="4 5" id="KW-1015">Disulfide bond</keyword>
<keyword evidence="2" id="KW-0732">Signal</keyword>
<dbReference type="SMART" id="SM00181">
    <property type="entry name" value="EGF"/>
    <property type="match status" value="3"/>
</dbReference>
<dbReference type="Proteomes" id="UP000663879">
    <property type="component" value="Unassembled WGS sequence"/>
</dbReference>